<dbReference type="EMBL" id="FNVO01000018">
    <property type="protein sequence ID" value="SEG85616.1"/>
    <property type="molecule type" value="Genomic_DNA"/>
</dbReference>
<dbReference type="AlphaFoldDB" id="A0A1H6DLN2"/>
<evidence type="ECO:0000313" key="2">
    <source>
        <dbReference type="EMBL" id="SEG85616.1"/>
    </source>
</evidence>
<evidence type="ECO:0000313" key="3">
    <source>
        <dbReference type="Proteomes" id="UP000236723"/>
    </source>
</evidence>
<keyword evidence="3" id="KW-1185">Reference proteome</keyword>
<proteinExistence type="predicted"/>
<protein>
    <submittedName>
        <fullName evidence="2">Uncharacterized protein</fullName>
    </submittedName>
</protein>
<sequence>MPITLVRPRRVTALFRARVRGRRPAPPPWRPCGPQSADEVALAIALTARWMLVTGRRIDQVPLLHDLPGDQLIDFWSDDHVAGPHPPRPAADRREVRR</sequence>
<gene>
    <name evidence="2" type="ORF">SAMN04489712_11846</name>
</gene>
<accession>A0A1H6DLN2</accession>
<reference evidence="3" key="1">
    <citation type="submission" date="2016-10" db="EMBL/GenBank/DDBJ databases">
        <authorList>
            <person name="Varghese N."/>
            <person name="Submissions S."/>
        </authorList>
    </citation>
    <scope>NUCLEOTIDE SEQUENCE [LARGE SCALE GENOMIC DNA]</scope>
    <source>
        <strain evidence="3">DSM 43163</strain>
    </source>
</reference>
<dbReference type="Proteomes" id="UP000236723">
    <property type="component" value="Unassembled WGS sequence"/>
</dbReference>
<name>A0A1H6DLN2_9ACTN</name>
<feature type="region of interest" description="Disordered" evidence="1">
    <location>
        <begin position="78"/>
        <end position="98"/>
    </location>
</feature>
<evidence type="ECO:0000256" key="1">
    <source>
        <dbReference type="SAM" id="MobiDB-lite"/>
    </source>
</evidence>
<organism evidence="2 3">
    <name type="scientific">Thermomonospora echinospora</name>
    <dbReference type="NCBI Taxonomy" id="1992"/>
    <lineage>
        <taxon>Bacteria</taxon>
        <taxon>Bacillati</taxon>
        <taxon>Actinomycetota</taxon>
        <taxon>Actinomycetes</taxon>
        <taxon>Streptosporangiales</taxon>
        <taxon>Thermomonosporaceae</taxon>
        <taxon>Thermomonospora</taxon>
    </lineage>
</organism>